<evidence type="ECO:0000256" key="7">
    <source>
        <dbReference type="ARBA" id="ARBA00022723"/>
    </source>
</evidence>
<dbReference type="Pfam" id="PF01292">
    <property type="entry name" value="Ni_hydr_CYTB"/>
    <property type="match status" value="1"/>
</dbReference>
<dbReference type="PANTHER" id="PTHR30485:SF0">
    <property type="entry name" value="NI_FE-HYDROGENASE 1 B-TYPE CYTOCHROME SUBUNIT-RELATED"/>
    <property type="match status" value="1"/>
</dbReference>
<evidence type="ECO:0000256" key="3">
    <source>
        <dbReference type="ARBA" id="ARBA00022448"/>
    </source>
</evidence>
<organism evidence="15 16">
    <name type="scientific">Shewanella khirikhana</name>
    <dbReference type="NCBI Taxonomy" id="1965282"/>
    <lineage>
        <taxon>Bacteria</taxon>
        <taxon>Pseudomonadati</taxon>
        <taxon>Pseudomonadota</taxon>
        <taxon>Gammaproteobacteria</taxon>
        <taxon>Alteromonadales</taxon>
        <taxon>Shewanellaceae</taxon>
        <taxon>Shewanella</taxon>
    </lineage>
</organism>
<dbReference type="InterPro" id="IPR051542">
    <property type="entry name" value="Hydrogenase_cytochrome"/>
</dbReference>
<dbReference type="PRINTS" id="PR00161">
    <property type="entry name" value="NIHGNASECYTB"/>
</dbReference>
<dbReference type="PROSITE" id="PS00882">
    <property type="entry name" value="NI_HGENASE_CYTB_1"/>
    <property type="match status" value="1"/>
</dbReference>
<evidence type="ECO:0000256" key="4">
    <source>
        <dbReference type="ARBA" id="ARBA00022475"/>
    </source>
</evidence>
<evidence type="ECO:0000256" key="9">
    <source>
        <dbReference type="ARBA" id="ARBA00022989"/>
    </source>
</evidence>
<feature type="transmembrane region" description="Helical" evidence="13">
    <location>
        <begin position="39"/>
        <end position="59"/>
    </location>
</feature>
<feature type="domain" description="Cytochrome b561 bacterial/Ni-hydrogenase" evidence="14">
    <location>
        <begin position="33"/>
        <end position="234"/>
    </location>
</feature>
<keyword evidence="4" id="KW-1003">Cell membrane</keyword>
<sequence>MNTQVKTPPGGGSTAAHHTGQQHGDGYERTFIFTAAIRIFHWLRALAILVLVVTGFYLAWPFLVAPDSTDVLVQGWVRFGHLVFGFVLCAVTLARAYLFFFSKHDIERRSMRDVLSINSWITQLKSYLWMGKLNKAGVYGPLQFVTYFAISVIAGAICITGLILYANVYHEGMGGMLWGTASTLTAWMGGLAEVRLWHHYFTWVFIVFVVIHVYMAVWTGIRFKHNSVDSIVSGYDYHKH</sequence>
<keyword evidence="7" id="KW-0479">Metal-binding</keyword>
<feature type="region of interest" description="Disordered" evidence="12">
    <location>
        <begin position="1"/>
        <end position="23"/>
    </location>
</feature>
<keyword evidence="5" id="KW-0349">Heme</keyword>
<evidence type="ECO:0000256" key="11">
    <source>
        <dbReference type="ARBA" id="ARBA00023136"/>
    </source>
</evidence>
<comment type="similarity">
    <text evidence="2">Belongs to the HupC/HyaC/HydC family.</text>
</comment>
<proteinExistence type="inferred from homology"/>
<dbReference type="EMBL" id="CP020373">
    <property type="protein sequence ID" value="AZQ10476.1"/>
    <property type="molecule type" value="Genomic_DNA"/>
</dbReference>
<dbReference type="PANTHER" id="PTHR30485">
    <property type="entry name" value="NI/FE-HYDROGENASE 1 B-TYPE CYTOCHROME SUBUNIT"/>
    <property type="match status" value="1"/>
</dbReference>
<evidence type="ECO:0000259" key="14">
    <source>
        <dbReference type="Pfam" id="PF01292"/>
    </source>
</evidence>
<keyword evidence="11 13" id="KW-0472">Membrane</keyword>
<evidence type="ECO:0000256" key="12">
    <source>
        <dbReference type="SAM" id="MobiDB-lite"/>
    </source>
</evidence>
<dbReference type="Proteomes" id="UP000278437">
    <property type="component" value="Chromosome"/>
</dbReference>
<feature type="transmembrane region" description="Helical" evidence="13">
    <location>
        <begin position="200"/>
        <end position="221"/>
    </location>
</feature>
<name>A0ABM7D201_9GAMM</name>
<evidence type="ECO:0000256" key="10">
    <source>
        <dbReference type="ARBA" id="ARBA00023004"/>
    </source>
</evidence>
<dbReference type="Gene3D" id="1.20.950.20">
    <property type="entry name" value="Transmembrane di-heme cytochromes, Chain C"/>
    <property type="match status" value="1"/>
</dbReference>
<evidence type="ECO:0000256" key="5">
    <source>
        <dbReference type="ARBA" id="ARBA00022617"/>
    </source>
</evidence>
<protein>
    <submittedName>
        <fullName evidence="15">Quinone-reactive Ni/Fe-hydrogenase B-type cytochrome subunit</fullName>
    </submittedName>
</protein>
<feature type="transmembrane region" description="Helical" evidence="13">
    <location>
        <begin position="144"/>
        <end position="166"/>
    </location>
</feature>
<evidence type="ECO:0000256" key="2">
    <source>
        <dbReference type="ARBA" id="ARBA00008622"/>
    </source>
</evidence>
<evidence type="ECO:0000313" key="16">
    <source>
        <dbReference type="Proteomes" id="UP000278437"/>
    </source>
</evidence>
<dbReference type="InterPro" id="IPR016174">
    <property type="entry name" value="Di-haem_cyt_TM"/>
</dbReference>
<dbReference type="InterPro" id="IPR011577">
    <property type="entry name" value="Cyt_b561_bac/Ni-Hgenase"/>
</dbReference>
<evidence type="ECO:0000256" key="1">
    <source>
        <dbReference type="ARBA" id="ARBA00004651"/>
    </source>
</evidence>
<keyword evidence="10" id="KW-0408">Iron</keyword>
<evidence type="ECO:0000256" key="6">
    <source>
        <dbReference type="ARBA" id="ARBA00022692"/>
    </source>
</evidence>
<feature type="transmembrane region" description="Helical" evidence="13">
    <location>
        <begin position="79"/>
        <end position="101"/>
    </location>
</feature>
<keyword evidence="6 13" id="KW-0812">Transmembrane</keyword>
<keyword evidence="9 13" id="KW-1133">Transmembrane helix</keyword>
<dbReference type="NCBIfam" id="TIGR02125">
    <property type="entry name" value="CytB-hydogenase"/>
    <property type="match status" value="1"/>
</dbReference>
<evidence type="ECO:0000256" key="8">
    <source>
        <dbReference type="ARBA" id="ARBA00022982"/>
    </source>
</evidence>
<reference evidence="16" key="1">
    <citation type="submission" date="2017-03" db="EMBL/GenBank/DDBJ databases">
        <title>Full genome sequence of a non-lethal Shewanella isolate that potentiates virulence of Vibio parahaemolyticus causing acute hepatopancreatic necrosis disease (AHPND) in shrimp.</title>
        <authorList>
            <person name="Prachumwat A."/>
            <person name="Sritunyalucksana K."/>
        </authorList>
    </citation>
    <scope>NUCLEOTIDE SEQUENCE [LARGE SCALE GENOMIC DNA]</scope>
    <source>
        <strain evidence="16">TH2012</strain>
    </source>
</reference>
<keyword evidence="3" id="KW-0813">Transport</keyword>
<dbReference type="InterPro" id="IPR000516">
    <property type="entry name" value="Ni-dep_Hydgase_cyt-B"/>
</dbReference>
<keyword evidence="8" id="KW-0249">Electron transport</keyword>
<comment type="subcellular location">
    <subcellularLocation>
        <location evidence="1">Cell membrane</location>
        <topology evidence="1">Multi-pass membrane protein</topology>
    </subcellularLocation>
</comment>
<accession>A0ABM7D201</accession>
<keyword evidence="16" id="KW-1185">Reference proteome</keyword>
<gene>
    <name evidence="15" type="primary">hydC</name>
    <name evidence="15" type="ORF">STH12_01354</name>
</gene>
<dbReference type="SUPFAM" id="SSF81342">
    <property type="entry name" value="Transmembrane di-heme cytochromes"/>
    <property type="match status" value="1"/>
</dbReference>
<dbReference type="RefSeq" id="WP_237158778.1">
    <property type="nucleotide sequence ID" value="NZ_CP020373.1"/>
</dbReference>
<evidence type="ECO:0000313" key="15">
    <source>
        <dbReference type="EMBL" id="AZQ10476.1"/>
    </source>
</evidence>
<evidence type="ECO:0000256" key="13">
    <source>
        <dbReference type="SAM" id="Phobius"/>
    </source>
</evidence>